<accession>A0A6N3HQA4</accession>
<reference evidence="3" key="1">
    <citation type="submission" date="2019-11" db="EMBL/GenBank/DDBJ databases">
        <authorList>
            <person name="Feng L."/>
        </authorList>
    </citation>
    <scope>NUCLEOTIDE SEQUENCE</scope>
    <source>
        <strain evidence="3">CsymbiosumLFYP84</strain>
    </source>
</reference>
<dbReference type="InterPro" id="IPR038109">
    <property type="entry name" value="DNA_bind_recomb_sf"/>
</dbReference>
<dbReference type="PANTHER" id="PTHR30461">
    <property type="entry name" value="DNA-INVERTASE FROM LAMBDOID PROPHAGE"/>
    <property type="match status" value="1"/>
</dbReference>
<feature type="domain" description="Resolvase/invertase-type recombinase catalytic" evidence="1">
    <location>
        <begin position="19"/>
        <end position="170"/>
    </location>
</feature>
<dbReference type="AlphaFoldDB" id="A0A6N3HQA4"/>
<dbReference type="EMBL" id="CACRUA010000067">
    <property type="protein sequence ID" value="VYU78240.1"/>
    <property type="molecule type" value="Genomic_DNA"/>
</dbReference>
<dbReference type="Pfam" id="PF07508">
    <property type="entry name" value="Recombinase"/>
    <property type="match status" value="1"/>
</dbReference>
<feature type="domain" description="Recombinase" evidence="2">
    <location>
        <begin position="177"/>
        <end position="323"/>
    </location>
</feature>
<evidence type="ECO:0000259" key="1">
    <source>
        <dbReference type="PROSITE" id="PS51736"/>
    </source>
</evidence>
<dbReference type="Gene3D" id="3.40.50.1390">
    <property type="entry name" value="Resolvase, N-terminal catalytic domain"/>
    <property type="match status" value="1"/>
</dbReference>
<dbReference type="PANTHER" id="PTHR30461:SF23">
    <property type="entry name" value="DNA RECOMBINASE-RELATED"/>
    <property type="match status" value="1"/>
</dbReference>
<dbReference type="InterPro" id="IPR025827">
    <property type="entry name" value="Zn_ribbon_recom_dom"/>
</dbReference>
<evidence type="ECO:0000259" key="2">
    <source>
        <dbReference type="PROSITE" id="PS51737"/>
    </source>
</evidence>
<dbReference type="GO" id="GO:0003677">
    <property type="term" value="F:DNA binding"/>
    <property type="evidence" value="ECO:0007669"/>
    <property type="project" value="InterPro"/>
</dbReference>
<name>A0A6N3HQA4_CLOSY</name>
<dbReference type="PROSITE" id="PS51736">
    <property type="entry name" value="RECOMBINASES_3"/>
    <property type="match status" value="1"/>
</dbReference>
<dbReference type="GO" id="GO:0000150">
    <property type="term" value="F:DNA strand exchange activity"/>
    <property type="evidence" value="ECO:0007669"/>
    <property type="project" value="InterPro"/>
</dbReference>
<dbReference type="InterPro" id="IPR050639">
    <property type="entry name" value="SSR_resolvase"/>
</dbReference>
<dbReference type="Pfam" id="PF00239">
    <property type="entry name" value="Resolvase"/>
    <property type="match status" value="1"/>
</dbReference>
<dbReference type="SMART" id="SM00857">
    <property type="entry name" value="Resolvase"/>
    <property type="match status" value="1"/>
</dbReference>
<gene>
    <name evidence="3" type="ORF">CSLFYP84_00239</name>
</gene>
<dbReference type="InterPro" id="IPR036162">
    <property type="entry name" value="Resolvase-like_N_sf"/>
</dbReference>
<dbReference type="InterPro" id="IPR011109">
    <property type="entry name" value="DNA_bind_recombinase_dom"/>
</dbReference>
<dbReference type="InterPro" id="IPR006119">
    <property type="entry name" value="Resolv_N"/>
</dbReference>
<organism evidence="3">
    <name type="scientific">Clostridium symbiosum</name>
    <name type="common">Bacteroides symbiosus</name>
    <dbReference type="NCBI Taxonomy" id="1512"/>
    <lineage>
        <taxon>Bacteria</taxon>
        <taxon>Bacillati</taxon>
        <taxon>Bacillota</taxon>
        <taxon>Clostridia</taxon>
        <taxon>Lachnospirales</taxon>
        <taxon>Lachnospiraceae</taxon>
        <taxon>Otoolea</taxon>
    </lineage>
</organism>
<sequence length="679" mass="76554">MNQNLTIPSKIRAEHLNREALVYVRQSTMAQVRFNQESTQRQYALQERALSLGWAEEHIRIIDGDLGISGSGRSKRPGFAQLVTSVSLGEVGAVFGLEISRLARSSADLMKLLELCGLFGTLVIDEDGIYDMSDFNDRLLIGLKGTMGEAELHFLRARMIGGKENAASRGELRFPLPVGYIYDPDGRTIMDPNEEIRHAVATLFKAFRITGSAYGVVRYFAENNLSFPKRAYGGAWDGKITWGTLTHSRVLAVIHNPSYAGAYVYGRYRDNKTVDADGHFEHHPVRLPDKNDWKVFLPGHHPAYITWEEFEENQNRLGSNRTNTERCGPARDGAALLAGILVCGKCGRRMSVRYTGTGGIRPLYECVGRWEHGNKATCSSVPAETLDHAVSEKILSIMKPSELEISLKVMRSIHDTNRLSEKQWLLAIERAQYEADRAERQFMLADPENRLVVRSLESNWNQKLKELEKAKQDHAIYASKKAWVPSKKEEQDILDLAQKIPEIWNAPTSTPKEKKRIIRILIDDITVLAEKRCSDFSIGIRFRSGKCEQLSLKKNLPYGDRRKHTDNTISKIRELAATMDDHEIADQLNQDGLTTAEGKAFTYAGVRWIRYKHSISGPYQRNRIGISVAEAANLLNISTGKIYYGISAGKIPARKQHPGWPWEILIDDSNLEAIKALYT</sequence>
<dbReference type="Pfam" id="PF13408">
    <property type="entry name" value="Zn_ribbon_recom"/>
    <property type="match status" value="1"/>
</dbReference>
<proteinExistence type="predicted"/>
<evidence type="ECO:0000313" key="3">
    <source>
        <dbReference type="EMBL" id="VYU78240.1"/>
    </source>
</evidence>
<dbReference type="RefSeq" id="WP_156684925.1">
    <property type="nucleotide sequence ID" value="NZ_CACRUA010000067.1"/>
</dbReference>
<dbReference type="SUPFAM" id="SSF53041">
    <property type="entry name" value="Resolvase-like"/>
    <property type="match status" value="1"/>
</dbReference>
<dbReference type="Gene3D" id="3.90.1750.20">
    <property type="entry name" value="Putative Large Serine Recombinase, Chain B, Domain 2"/>
    <property type="match status" value="1"/>
</dbReference>
<protein>
    <submittedName>
        <fullName evidence="3">Recombinase</fullName>
    </submittedName>
</protein>
<dbReference type="CDD" id="cd00338">
    <property type="entry name" value="Ser_Recombinase"/>
    <property type="match status" value="1"/>
</dbReference>
<dbReference type="PROSITE" id="PS51737">
    <property type="entry name" value="RECOMBINASE_DNA_BIND"/>
    <property type="match status" value="1"/>
</dbReference>